<dbReference type="GO" id="GO:0005886">
    <property type="term" value="C:plasma membrane"/>
    <property type="evidence" value="ECO:0007669"/>
    <property type="project" value="TreeGrafter"/>
</dbReference>
<dbReference type="Gene3D" id="1.10.8.640">
    <property type="entry name" value="Cytochrome C biogenesis protein"/>
    <property type="match status" value="1"/>
</dbReference>
<accession>A0A437QPR1</accession>
<dbReference type="PANTHER" id="PTHR47870">
    <property type="entry name" value="CYTOCHROME C-TYPE BIOGENESIS PROTEIN CCMH"/>
    <property type="match status" value="1"/>
</dbReference>
<dbReference type="GO" id="GO:0046872">
    <property type="term" value="F:metal ion binding"/>
    <property type="evidence" value="ECO:0007669"/>
    <property type="project" value="UniProtKB-KW"/>
</dbReference>
<dbReference type="AlphaFoldDB" id="A0A437QPR1"/>
<evidence type="ECO:0000259" key="10">
    <source>
        <dbReference type="Pfam" id="PF03918"/>
    </source>
</evidence>
<keyword evidence="4 9" id="KW-0732">Signal</keyword>
<evidence type="ECO:0000256" key="3">
    <source>
        <dbReference type="ARBA" id="ARBA00022723"/>
    </source>
</evidence>
<comment type="subcellular location">
    <subcellularLocation>
        <location evidence="8">Membrane</location>
        <topology evidence="8">Single-pass membrane protein</topology>
        <orientation evidence="8">Periplasmic side</orientation>
    </subcellularLocation>
</comment>
<dbReference type="InterPro" id="IPR005616">
    <property type="entry name" value="CcmH/CycL/Ccl2/NrfF_N"/>
</dbReference>
<evidence type="ECO:0000313" key="11">
    <source>
        <dbReference type="EMBL" id="RVU36513.1"/>
    </source>
</evidence>
<comment type="similarity">
    <text evidence="1 9">Belongs to the CcmH/CycL/Ccl2/NrfF family.</text>
</comment>
<comment type="function">
    <text evidence="7">Required for the biogenesis of c-type cytochromes. Possible subunit of a heme lyase.</text>
</comment>
<gene>
    <name evidence="11" type="ORF">EOI86_15085</name>
</gene>
<evidence type="ECO:0000256" key="2">
    <source>
        <dbReference type="ARBA" id="ARBA00022617"/>
    </source>
</evidence>
<keyword evidence="2 9" id="KW-0349">Heme</keyword>
<dbReference type="OrthoDB" id="9804975at2"/>
<proteinExistence type="inferred from homology"/>
<keyword evidence="3 9" id="KW-0479">Metal-binding</keyword>
<dbReference type="Proteomes" id="UP000287447">
    <property type="component" value="Unassembled WGS sequence"/>
</dbReference>
<keyword evidence="5" id="KW-0201">Cytochrome c-type biogenesis</keyword>
<dbReference type="GO" id="GO:0017004">
    <property type="term" value="P:cytochrome complex assembly"/>
    <property type="evidence" value="ECO:0007669"/>
    <property type="project" value="UniProtKB-KW"/>
</dbReference>
<comment type="caution">
    <text evidence="11">The sequence shown here is derived from an EMBL/GenBank/DDBJ whole genome shotgun (WGS) entry which is preliminary data.</text>
</comment>
<sequence>MRSFVSSVLPVVLLAMALLFGGFQVSWAVQPDEVLDDPVLEGRARDLSKELRCLVCQNQSIDDSNAELAKDLRVIVRERLVEGDSNDEVLDFVVARYGDYVLLRPPVKPGTYLLWFGPAAILLIAGIGVAVWLRRQSAASPGAVASAPGGKGGTGLSEAEQKRLAALMNEDRATDGEHRKG</sequence>
<evidence type="ECO:0000256" key="8">
    <source>
        <dbReference type="ARBA" id="ARBA00060491"/>
    </source>
</evidence>
<evidence type="ECO:0000256" key="1">
    <source>
        <dbReference type="ARBA" id="ARBA00010342"/>
    </source>
</evidence>
<organism evidence="11 12">
    <name type="scientific">Hwanghaeella grinnelliae</name>
    <dbReference type="NCBI Taxonomy" id="2500179"/>
    <lineage>
        <taxon>Bacteria</taxon>
        <taxon>Pseudomonadati</taxon>
        <taxon>Pseudomonadota</taxon>
        <taxon>Alphaproteobacteria</taxon>
        <taxon>Rhodospirillales</taxon>
        <taxon>Rhodospirillaceae</taxon>
        <taxon>Hwanghaeella</taxon>
    </lineage>
</organism>
<dbReference type="RefSeq" id="WP_127765989.1">
    <property type="nucleotide sequence ID" value="NZ_SADE01000002.1"/>
</dbReference>
<dbReference type="FunFam" id="1.10.8.640:FF:000001">
    <property type="entry name" value="Cytochrome c-type biogenesis protein"/>
    <property type="match status" value="1"/>
</dbReference>
<dbReference type="Pfam" id="PF03918">
    <property type="entry name" value="CcmH"/>
    <property type="match status" value="1"/>
</dbReference>
<evidence type="ECO:0000256" key="4">
    <source>
        <dbReference type="ARBA" id="ARBA00022729"/>
    </source>
</evidence>
<keyword evidence="9" id="KW-0812">Transmembrane</keyword>
<reference evidence="12" key="1">
    <citation type="submission" date="2019-01" db="EMBL/GenBank/DDBJ databases">
        <title>Gri0909 isolated from a small marine red alga.</title>
        <authorList>
            <person name="Kim J."/>
            <person name="Jeong S.E."/>
            <person name="Jeon C.O."/>
        </authorList>
    </citation>
    <scope>NUCLEOTIDE SEQUENCE [LARGE SCALE GENOMIC DNA]</scope>
    <source>
        <strain evidence="12">Gri0909</strain>
    </source>
</reference>
<evidence type="ECO:0000256" key="7">
    <source>
        <dbReference type="ARBA" id="ARBA00037230"/>
    </source>
</evidence>
<dbReference type="InterPro" id="IPR051263">
    <property type="entry name" value="C-type_cytochrome_biogenesis"/>
</dbReference>
<keyword evidence="9" id="KW-1133">Transmembrane helix</keyword>
<evidence type="ECO:0000256" key="5">
    <source>
        <dbReference type="ARBA" id="ARBA00022748"/>
    </source>
</evidence>
<keyword evidence="12" id="KW-1185">Reference proteome</keyword>
<dbReference type="EMBL" id="SADE01000002">
    <property type="protein sequence ID" value="RVU36513.1"/>
    <property type="molecule type" value="Genomic_DNA"/>
</dbReference>
<keyword evidence="9" id="KW-0472">Membrane</keyword>
<dbReference type="InterPro" id="IPR038297">
    <property type="entry name" value="CcmH/CycL/NrfF/Ccl2_sf"/>
</dbReference>
<protein>
    <recommendedName>
        <fullName evidence="9">Cytochrome c-type biogenesis protein</fullName>
    </recommendedName>
</protein>
<feature type="transmembrane region" description="Helical" evidence="9">
    <location>
        <begin position="112"/>
        <end position="133"/>
    </location>
</feature>
<dbReference type="PANTHER" id="PTHR47870:SF1">
    <property type="entry name" value="CYTOCHROME C-TYPE BIOGENESIS PROTEIN CCMH"/>
    <property type="match status" value="1"/>
</dbReference>
<dbReference type="CDD" id="cd16378">
    <property type="entry name" value="CcmH_N"/>
    <property type="match status" value="1"/>
</dbReference>
<name>A0A437QPR1_9PROT</name>
<evidence type="ECO:0000313" key="12">
    <source>
        <dbReference type="Proteomes" id="UP000287447"/>
    </source>
</evidence>
<feature type="domain" description="CcmH/CycL/Ccl2/NrfF N-terminal" evidence="10">
    <location>
        <begin position="23"/>
        <end position="168"/>
    </location>
</feature>
<evidence type="ECO:0000256" key="6">
    <source>
        <dbReference type="ARBA" id="ARBA00023004"/>
    </source>
</evidence>
<keyword evidence="6 9" id="KW-0408">Iron</keyword>
<evidence type="ECO:0000256" key="9">
    <source>
        <dbReference type="RuleBase" id="RU364112"/>
    </source>
</evidence>